<feature type="region of interest" description="Disordered" evidence="1">
    <location>
        <begin position="204"/>
        <end position="311"/>
    </location>
</feature>
<evidence type="ECO:0000313" key="3">
    <source>
        <dbReference type="Proteomes" id="UP001281761"/>
    </source>
</evidence>
<organism evidence="2 3">
    <name type="scientific">Blattamonas nauphoetae</name>
    <dbReference type="NCBI Taxonomy" id="2049346"/>
    <lineage>
        <taxon>Eukaryota</taxon>
        <taxon>Metamonada</taxon>
        <taxon>Preaxostyla</taxon>
        <taxon>Oxymonadida</taxon>
        <taxon>Blattamonas</taxon>
    </lineage>
</organism>
<feature type="region of interest" description="Disordered" evidence="1">
    <location>
        <begin position="59"/>
        <end position="114"/>
    </location>
</feature>
<comment type="caution">
    <text evidence="2">The sequence shown here is derived from an EMBL/GenBank/DDBJ whole genome shotgun (WGS) entry which is preliminary data.</text>
</comment>
<feature type="compositionally biased region" description="Basic residues" evidence="1">
    <location>
        <begin position="208"/>
        <end position="221"/>
    </location>
</feature>
<feature type="region of interest" description="Disordered" evidence="1">
    <location>
        <begin position="1"/>
        <end position="30"/>
    </location>
</feature>
<evidence type="ECO:0000256" key="1">
    <source>
        <dbReference type="SAM" id="MobiDB-lite"/>
    </source>
</evidence>
<dbReference type="Proteomes" id="UP001281761">
    <property type="component" value="Unassembled WGS sequence"/>
</dbReference>
<feature type="compositionally biased region" description="Basic and acidic residues" evidence="1">
    <location>
        <begin position="91"/>
        <end position="109"/>
    </location>
</feature>
<accession>A0ABQ9Y8B6</accession>
<gene>
    <name evidence="2" type="ORF">BLNAU_4894</name>
</gene>
<protein>
    <submittedName>
        <fullName evidence="2">Uncharacterized protein</fullName>
    </submittedName>
</protein>
<proteinExistence type="predicted"/>
<evidence type="ECO:0000313" key="2">
    <source>
        <dbReference type="EMBL" id="KAK2960011.1"/>
    </source>
</evidence>
<feature type="compositionally biased region" description="Basic and acidic residues" evidence="1">
    <location>
        <begin position="271"/>
        <end position="283"/>
    </location>
</feature>
<sequence length="311" mass="35342">MDEVDRNTANETLSSTTTLEKTLPLKSTTTTRPTTAIDAAVSIASTLKHSMDITSRQPQFLQSMEDRPRNRQASPENWRRASGSRSKQRARTSERLTRKAEAEKANAEEEKVEEITSGSLFFTDDDVPLTFNKSRWYTDDPTMRRMIELKEQEEREAKWAHQMSIASTNTPSAPDLTQQRLLNPIQSPDGRPLSRHLLAVARLAQRTPQHRHKRHSNRKTRPTNMDAPFFDHVEPPQPARDEGGDGRDQAEDTQPLFMRPIWASQVQCTENRQRQSPHEDKLEQIASQSSGGKEHIVASKRAAKSLTDLSL</sequence>
<dbReference type="EMBL" id="JARBJD010000025">
    <property type="protein sequence ID" value="KAK2960011.1"/>
    <property type="molecule type" value="Genomic_DNA"/>
</dbReference>
<feature type="compositionally biased region" description="Basic and acidic residues" evidence="1">
    <location>
        <begin position="229"/>
        <end position="250"/>
    </location>
</feature>
<keyword evidence="3" id="KW-1185">Reference proteome</keyword>
<feature type="compositionally biased region" description="Low complexity" evidence="1">
    <location>
        <begin position="9"/>
        <end position="30"/>
    </location>
</feature>
<reference evidence="2 3" key="1">
    <citation type="journal article" date="2022" name="bioRxiv">
        <title>Genomics of Preaxostyla Flagellates Illuminates Evolutionary Transitions and the Path Towards Mitochondrial Loss.</title>
        <authorList>
            <person name="Novak L.V.F."/>
            <person name="Treitli S.C."/>
            <person name="Pyrih J."/>
            <person name="Halakuc P."/>
            <person name="Pipaliya S.V."/>
            <person name="Vacek V."/>
            <person name="Brzon O."/>
            <person name="Soukal P."/>
            <person name="Eme L."/>
            <person name="Dacks J.B."/>
            <person name="Karnkowska A."/>
            <person name="Elias M."/>
            <person name="Hampl V."/>
        </authorList>
    </citation>
    <scope>NUCLEOTIDE SEQUENCE [LARGE SCALE GENOMIC DNA]</scope>
    <source>
        <strain evidence="2">NAU3</strain>
        <tissue evidence="2">Gut</tissue>
    </source>
</reference>
<name>A0ABQ9Y8B6_9EUKA</name>